<feature type="transmembrane region" description="Helical" evidence="6">
    <location>
        <begin position="341"/>
        <end position="360"/>
    </location>
</feature>
<dbReference type="SMART" id="SM00849">
    <property type="entry name" value="Lactamase_B"/>
    <property type="match status" value="1"/>
</dbReference>
<accession>A0A918GKE6</accession>
<protein>
    <submittedName>
        <fullName evidence="8">Competence protein ComEC</fullName>
    </submittedName>
</protein>
<evidence type="ECO:0000259" key="7">
    <source>
        <dbReference type="SMART" id="SM00849"/>
    </source>
</evidence>
<sequence length="770" mass="77112">MVPASHDWRLVPAAGVVWGAAFLGLLVHWAAAAAVGVVAVGVAATVIARARGGVYAAWPLLAAGVLAVVPVAERVRGAGGDPLRAMAAAEVDVVIRIEVAERPRPIRSAGYAGTPAGVRSVVIAARAVPTPAVPSGGVVVVFAPAERWGRLLPGQQATAQARLAPAPSGDLTVATVNVRGPPSDVDEPDAAQRIAGELRAGLRETAAAVLGPEAAGLLPALVVGDTDGLPPGVRADFDTAGMTHLLAVSGANLAIVGFFALFLLRLLRAGPWTASGGAAAAMVGFVVLAGPEPSVLRAAVMGVIGLLALALGREKSTLPALAVAVVGLVAVDPAMAVSFGFVLSVLATTGLVLIAPRWAVALQRRRVPPGIAEALAVPAAAHLVTAPVVAGMSGQVSLVAVVANLVAAPVVAPATVLGVVAALVVPVWSGAAEVLVAAAGPETEWLIAVADHAAAVPGAAVPWPDGWWGGLAAAVAACVLVLAVRLPRTRALVALGLVGALLVVIPVRVVLPGWPPDGWAAVFCDVGQGDGAVLATAEPGTVVVVDTGPEPGPLVECLDRLDVTRVAAVVLSHLHADHIGGLPAVLARWPPGAVVVGPGRQPGWAWDRVRDTAEGTPVVELTAGRRLAWPGLTIDVLHPKGGDAETEDADGSAINNASLVLLARTGAGRVLLTGDIELTAQADLVASGADLAAEVVKVPHHGSRFSDPAFMAAVRPRLAVVSVGARNRYGHPNPGTLAALARIGARTARTDAGGDVAVLPGPVVVSRGPP</sequence>
<dbReference type="AlphaFoldDB" id="A0A918GKE6"/>
<dbReference type="InterPro" id="IPR001279">
    <property type="entry name" value="Metallo-B-lactamas"/>
</dbReference>
<organism evidence="8 9">
    <name type="scientific">Actinokineospora fastidiosa</name>
    <dbReference type="NCBI Taxonomy" id="1816"/>
    <lineage>
        <taxon>Bacteria</taxon>
        <taxon>Bacillati</taxon>
        <taxon>Actinomycetota</taxon>
        <taxon>Actinomycetes</taxon>
        <taxon>Pseudonocardiales</taxon>
        <taxon>Pseudonocardiaceae</taxon>
        <taxon>Actinokineospora</taxon>
    </lineage>
</organism>
<evidence type="ECO:0000256" key="5">
    <source>
        <dbReference type="ARBA" id="ARBA00023136"/>
    </source>
</evidence>
<keyword evidence="5 6" id="KW-0472">Membrane</keyword>
<gene>
    <name evidence="8" type="primary">comE</name>
    <name evidence="8" type="ORF">GCM10010171_40610</name>
</gene>
<feature type="domain" description="Metallo-beta-lactamase" evidence="7">
    <location>
        <begin position="528"/>
        <end position="726"/>
    </location>
</feature>
<comment type="subcellular location">
    <subcellularLocation>
        <location evidence="1">Cell membrane</location>
        <topology evidence="1">Multi-pass membrane protein</topology>
    </subcellularLocation>
</comment>
<dbReference type="InterPro" id="IPR052159">
    <property type="entry name" value="Competence_DNA_uptake"/>
</dbReference>
<dbReference type="GO" id="GO:0005886">
    <property type="term" value="C:plasma membrane"/>
    <property type="evidence" value="ECO:0007669"/>
    <property type="project" value="UniProtKB-SubCell"/>
</dbReference>
<comment type="caution">
    <text evidence="8">The sequence shown here is derived from an EMBL/GenBank/DDBJ whole genome shotgun (WGS) entry which is preliminary data.</text>
</comment>
<dbReference type="NCBIfam" id="TIGR00360">
    <property type="entry name" value="ComEC_N-term"/>
    <property type="match status" value="1"/>
</dbReference>
<feature type="transmembrane region" description="Helical" evidence="6">
    <location>
        <begin position="244"/>
        <end position="264"/>
    </location>
</feature>
<evidence type="ECO:0000256" key="6">
    <source>
        <dbReference type="SAM" id="Phobius"/>
    </source>
</evidence>
<proteinExistence type="predicted"/>
<dbReference type="Proteomes" id="UP000660680">
    <property type="component" value="Unassembled WGS sequence"/>
</dbReference>
<keyword evidence="4 6" id="KW-1133">Transmembrane helix</keyword>
<dbReference type="CDD" id="cd07731">
    <property type="entry name" value="ComA-like_MBL-fold"/>
    <property type="match status" value="1"/>
</dbReference>
<keyword evidence="2" id="KW-1003">Cell membrane</keyword>
<feature type="transmembrane region" description="Helical" evidence="6">
    <location>
        <begin position="466"/>
        <end position="484"/>
    </location>
</feature>
<dbReference type="Pfam" id="PF03772">
    <property type="entry name" value="Competence"/>
    <property type="match status" value="1"/>
</dbReference>
<keyword evidence="9" id="KW-1185">Reference proteome</keyword>
<dbReference type="RefSeq" id="WP_189212104.1">
    <property type="nucleotide sequence ID" value="NZ_BMRB01000003.1"/>
</dbReference>
<dbReference type="Gene3D" id="3.60.15.10">
    <property type="entry name" value="Ribonuclease Z/Hydroxyacylglutathione hydrolase-like"/>
    <property type="match status" value="1"/>
</dbReference>
<dbReference type="InterPro" id="IPR036866">
    <property type="entry name" value="RibonucZ/Hydroxyglut_hydro"/>
</dbReference>
<dbReference type="Pfam" id="PF00753">
    <property type="entry name" value="Lactamase_B"/>
    <property type="match status" value="1"/>
</dbReference>
<feature type="transmembrane region" description="Helical" evidence="6">
    <location>
        <begin position="295"/>
        <end position="311"/>
    </location>
</feature>
<dbReference type="InterPro" id="IPR004477">
    <property type="entry name" value="ComEC_N"/>
</dbReference>
<feature type="transmembrane region" description="Helical" evidence="6">
    <location>
        <begin position="271"/>
        <end position="289"/>
    </location>
</feature>
<reference evidence="8" key="1">
    <citation type="journal article" date="2014" name="Int. J. Syst. Evol. Microbiol.">
        <title>Complete genome sequence of Corynebacterium casei LMG S-19264T (=DSM 44701T), isolated from a smear-ripened cheese.</title>
        <authorList>
            <consortium name="US DOE Joint Genome Institute (JGI-PGF)"/>
            <person name="Walter F."/>
            <person name="Albersmeier A."/>
            <person name="Kalinowski J."/>
            <person name="Ruckert C."/>
        </authorList>
    </citation>
    <scope>NUCLEOTIDE SEQUENCE</scope>
    <source>
        <strain evidence="8">JCM 3276</strain>
    </source>
</reference>
<evidence type="ECO:0000313" key="8">
    <source>
        <dbReference type="EMBL" id="GGS41781.1"/>
    </source>
</evidence>
<evidence type="ECO:0000256" key="4">
    <source>
        <dbReference type="ARBA" id="ARBA00022989"/>
    </source>
</evidence>
<name>A0A918GKE6_9PSEU</name>
<dbReference type="EMBL" id="BMRB01000003">
    <property type="protein sequence ID" value="GGS41781.1"/>
    <property type="molecule type" value="Genomic_DNA"/>
</dbReference>
<feature type="transmembrane region" description="Helical" evidence="6">
    <location>
        <begin position="20"/>
        <end position="47"/>
    </location>
</feature>
<evidence type="ECO:0000256" key="2">
    <source>
        <dbReference type="ARBA" id="ARBA00022475"/>
    </source>
</evidence>
<evidence type="ECO:0000256" key="1">
    <source>
        <dbReference type="ARBA" id="ARBA00004651"/>
    </source>
</evidence>
<keyword evidence="3 6" id="KW-0812">Transmembrane</keyword>
<dbReference type="InterPro" id="IPR035681">
    <property type="entry name" value="ComA-like_MBL"/>
</dbReference>
<dbReference type="PANTHER" id="PTHR30619:SF1">
    <property type="entry name" value="RECOMBINATION PROTEIN 2"/>
    <property type="match status" value="1"/>
</dbReference>
<feature type="transmembrane region" description="Helical" evidence="6">
    <location>
        <begin position="491"/>
        <end position="511"/>
    </location>
</feature>
<dbReference type="PANTHER" id="PTHR30619">
    <property type="entry name" value="DNA INTERNALIZATION/COMPETENCE PROTEIN COMEC/REC2"/>
    <property type="match status" value="1"/>
</dbReference>
<evidence type="ECO:0000313" key="9">
    <source>
        <dbReference type="Proteomes" id="UP000660680"/>
    </source>
</evidence>
<dbReference type="SUPFAM" id="SSF56281">
    <property type="entry name" value="Metallo-hydrolase/oxidoreductase"/>
    <property type="match status" value="1"/>
</dbReference>
<evidence type="ECO:0000256" key="3">
    <source>
        <dbReference type="ARBA" id="ARBA00022692"/>
    </source>
</evidence>
<reference evidence="8" key="2">
    <citation type="submission" date="2020-09" db="EMBL/GenBank/DDBJ databases">
        <authorList>
            <person name="Sun Q."/>
            <person name="Ohkuma M."/>
        </authorList>
    </citation>
    <scope>NUCLEOTIDE SEQUENCE</scope>
    <source>
        <strain evidence="8">JCM 3276</strain>
    </source>
</reference>
<feature type="transmembrane region" description="Helical" evidence="6">
    <location>
        <begin position="398"/>
        <end position="425"/>
    </location>
</feature>